<dbReference type="Proteomes" id="UP000002027">
    <property type="component" value="Chromosome 2"/>
</dbReference>
<reference evidence="10" key="1">
    <citation type="submission" date="2009-11" db="EMBL/GenBank/DDBJ databases">
        <title>The complete chromosome 2 of Sphaerobacter thermophilus DSM 20745.</title>
        <authorList>
            <person name="Lucas S."/>
            <person name="Copeland A."/>
            <person name="Lapidus A."/>
            <person name="Glavina del Rio T."/>
            <person name="Dalin E."/>
            <person name="Tice H."/>
            <person name="Bruce D."/>
            <person name="Goodwin L."/>
            <person name="Pitluck S."/>
            <person name="Kyrpides N."/>
            <person name="Mavromatis K."/>
            <person name="Ivanova N."/>
            <person name="Mikhailova N."/>
            <person name="LaButti K.M."/>
            <person name="Clum A."/>
            <person name="Sun H.I."/>
            <person name="Brettin T."/>
            <person name="Detter J.C."/>
            <person name="Han C."/>
            <person name="Larimer F."/>
            <person name="Land M."/>
            <person name="Hauser L."/>
            <person name="Markowitz V."/>
            <person name="Cheng J.F."/>
            <person name="Hugenholtz P."/>
            <person name="Woyke T."/>
            <person name="Wu D."/>
            <person name="Steenblock K."/>
            <person name="Schneider S."/>
            <person name="Pukall R."/>
            <person name="Goeker M."/>
            <person name="Klenk H.P."/>
            <person name="Eisen J.A."/>
        </authorList>
    </citation>
    <scope>NUCLEOTIDE SEQUENCE [LARGE SCALE GENOMIC DNA]</scope>
    <source>
        <strain evidence="10">ATCC 49802 / DSM 20745 / S 6022</strain>
    </source>
</reference>
<dbReference type="EC" id="5.1.1.1" evidence="5"/>
<proteinExistence type="inferred from homology"/>
<dbReference type="FunFam" id="3.20.20.10:FF:000002">
    <property type="entry name" value="Alanine racemase"/>
    <property type="match status" value="1"/>
</dbReference>
<evidence type="ECO:0000256" key="3">
    <source>
        <dbReference type="ARBA" id="ARBA00022898"/>
    </source>
</evidence>
<dbReference type="PANTHER" id="PTHR30511:SF0">
    <property type="entry name" value="ALANINE RACEMASE, CATABOLIC-RELATED"/>
    <property type="match status" value="1"/>
</dbReference>
<dbReference type="GO" id="GO:0009252">
    <property type="term" value="P:peptidoglycan biosynthetic process"/>
    <property type="evidence" value="ECO:0007669"/>
    <property type="project" value="TreeGrafter"/>
</dbReference>
<dbReference type="Pfam" id="PF00842">
    <property type="entry name" value="Ala_racemase_C"/>
    <property type="match status" value="1"/>
</dbReference>
<evidence type="ECO:0000313" key="9">
    <source>
        <dbReference type="EMBL" id="ACZ40487.1"/>
    </source>
</evidence>
<dbReference type="SMART" id="SM01005">
    <property type="entry name" value="Ala_racemase_C"/>
    <property type="match status" value="1"/>
</dbReference>
<sequence>MIEPFAARLAAAQGGAHALIDLDAFAGNIAYVRSQLPEGAEVIAVIKANAYGHGLVPCGRAALAAGASRLAVARIEEALLLRAAGVVAPILVLSPANPALARQAAESGIALAVGSATGLNRLLDALGDDLPPLPVHLKVDTGMHRFGVEPEGVVELARALAREPRVRVEGVFTHFATADAADDRVLQEQTRRFAAAVQALAAAGLQPPLVHMANSAAILRGVVEIPAPRATIAVRAGLILYGLNPSRELPLPAPIRPVLRLVTRVGQVFTVPPGEGISYGWSYIAERPIRCANLPIGYADGLVRLLSNQGWAVVGGAVCPIRGRICMDQTVIEVEAAPDVAEGDEAVLLSDGRDGAMTADQAAALAGTINYEIVSALAARIPRVYLRGGRPVAVLDLLGLVEDPSAAC</sequence>
<protein>
    <recommendedName>
        <fullName evidence="5">Alanine racemase</fullName>
        <ecNumber evidence="5">5.1.1.1</ecNumber>
    </recommendedName>
</protein>
<dbReference type="Gene3D" id="2.40.37.10">
    <property type="entry name" value="Lyase, Ornithine Decarboxylase, Chain A, domain 1"/>
    <property type="match status" value="1"/>
</dbReference>
<dbReference type="STRING" id="479434.Sthe_3087"/>
<dbReference type="UniPathway" id="UPA00042">
    <property type="reaction ID" value="UER00497"/>
</dbReference>
<dbReference type="Pfam" id="PF01168">
    <property type="entry name" value="Ala_racemase_N"/>
    <property type="match status" value="1"/>
</dbReference>
<organism evidence="9 10">
    <name type="scientific">Sphaerobacter thermophilus (strain ATCC 49802 / DSM 20745 / KCCM 41009 / NCIMB 13125 / S 6022)</name>
    <dbReference type="NCBI Taxonomy" id="479434"/>
    <lineage>
        <taxon>Bacteria</taxon>
        <taxon>Pseudomonadati</taxon>
        <taxon>Thermomicrobiota</taxon>
        <taxon>Thermomicrobia</taxon>
        <taxon>Sphaerobacterales</taxon>
        <taxon>Sphaerobacterineae</taxon>
        <taxon>Sphaerobacteraceae</taxon>
        <taxon>Sphaerobacter</taxon>
    </lineage>
</organism>
<comment type="cofactor">
    <cofactor evidence="2 5 6">
        <name>pyridoxal 5'-phosphate</name>
        <dbReference type="ChEBI" id="CHEBI:597326"/>
    </cofactor>
</comment>
<dbReference type="SUPFAM" id="SSF51419">
    <property type="entry name" value="PLP-binding barrel"/>
    <property type="match status" value="1"/>
</dbReference>
<dbReference type="InterPro" id="IPR001608">
    <property type="entry name" value="Ala_racemase_N"/>
</dbReference>
<gene>
    <name evidence="9" type="ordered locus">Sthe_3087</name>
</gene>
<dbReference type="SUPFAM" id="SSF50621">
    <property type="entry name" value="Alanine racemase C-terminal domain-like"/>
    <property type="match status" value="1"/>
</dbReference>
<dbReference type="KEGG" id="sti:Sthe_3087"/>
<dbReference type="GO" id="GO:0005829">
    <property type="term" value="C:cytosol"/>
    <property type="evidence" value="ECO:0007669"/>
    <property type="project" value="TreeGrafter"/>
</dbReference>
<dbReference type="GO" id="GO:0030170">
    <property type="term" value="F:pyridoxal phosphate binding"/>
    <property type="evidence" value="ECO:0007669"/>
    <property type="project" value="UniProtKB-UniRule"/>
</dbReference>
<comment type="pathway">
    <text evidence="5">Amino-acid biosynthesis; D-alanine biosynthesis; D-alanine from L-alanine: step 1/1.</text>
</comment>
<feature type="modified residue" description="N6-(pyridoxal phosphate)lysine" evidence="5 6">
    <location>
        <position position="47"/>
    </location>
</feature>
<dbReference type="CDD" id="cd00430">
    <property type="entry name" value="PLPDE_III_AR"/>
    <property type="match status" value="1"/>
</dbReference>
<dbReference type="PRINTS" id="PR00992">
    <property type="entry name" value="ALARACEMASE"/>
</dbReference>
<feature type="active site" description="Proton acceptor; specific for L-alanine" evidence="5">
    <location>
        <position position="279"/>
    </location>
</feature>
<dbReference type="Gene3D" id="3.20.20.10">
    <property type="entry name" value="Alanine racemase"/>
    <property type="match status" value="1"/>
</dbReference>
<comment type="function">
    <text evidence="5">Catalyzes the interconversion of L-alanine and D-alanine. May also act on other amino acids.</text>
</comment>
<dbReference type="InterPro" id="IPR020622">
    <property type="entry name" value="Ala_racemase_pyridoxalP-BS"/>
</dbReference>
<dbReference type="AlphaFoldDB" id="D1C9J4"/>
<dbReference type="eggNOG" id="COG0787">
    <property type="taxonomic scope" value="Bacteria"/>
</dbReference>
<keyword evidence="10" id="KW-1185">Reference proteome</keyword>
<feature type="binding site" evidence="5 7">
    <location>
        <position position="145"/>
    </location>
    <ligand>
        <name>substrate</name>
    </ligand>
</feature>
<dbReference type="GO" id="GO:0030632">
    <property type="term" value="P:D-alanine biosynthetic process"/>
    <property type="evidence" value="ECO:0007669"/>
    <property type="project" value="UniProtKB-UniRule"/>
</dbReference>
<evidence type="ECO:0000256" key="6">
    <source>
        <dbReference type="PIRSR" id="PIRSR600821-50"/>
    </source>
</evidence>
<evidence type="ECO:0000256" key="1">
    <source>
        <dbReference type="ARBA" id="ARBA00000316"/>
    </source>
</evidence>
<dbReference type="HOGENOM" id="CLU_028393_2_2_0"/>
<dbReference type="FunCoup" id="D1C9J4">
    <property type="interactions" value="334"/>
</dbReference>
<name>D1C9J4_SPHTD</name>
<comment type="similarity">
    <text evidence="5">Belongs to the alanine racemase family.</text>
</comment>
<evidence type="ECO:0000259" key="8">
    <source>
        <dbReference type="SMART" id="SM01005"/>
    </source>
</evidence>
<keyword evidence="3 5" id="KW-0663">Pyridoxal phosphate</keyword>
<feature type="domain" description="Alanine racemase C-terminal" evidence="8">
    <location>
        <begin position="258"/>
        <end position="386"/>
    </location>
</feature>
<dbReference type="InterPro" id="IPR029066">
    <property type="entry name" value="PLP-binding_barrel"/>
</dbReference>
<dbReference type="HAMAP" id="MF_01201">
    <property type="entry name" value="Ala_racemase"/>
    <property type="match status" value="1"/>
</dbReference>
<dbReference type="InterPro" id="IPR000821">
    <property type="entry name" value="Ala_racemase"/>
</dbReference>
<dbReference type="PANTHER" id="PTHR30511">
    <property type="entry name" value="ALANINE RACEMASE"/>
    <property type="match status" value="1"/>
</dbReference>
<dbReference type="InterPro" id="IPR011079">
    <property type="entry name" value="Ala_racemase_C"/>
</dbReference>
<dbReference type="InterPro" id="IPR009006">
    <property type="entry name" value="Ala_racemase/Decarboxylase_C"/>
</dbReference>
<dbReference type="NCBIfam" id="TIGR00492">
    <property type="entry name" value="alr"/>
    <property type="match status" value="1"/>
</dbReference>
<evidence type="ECO:0000256" key="7">
    <source>
        <dbReference type="PIRSR" id="PIRSR600821-52"/>
    </source>
</evidence>
<reference evidence="9 10" key="2">
    <citation type="journal article" date="2010" name="Stand. Genomic Sci.">
        <title>Complete genome sequence of Desulfohalobium retbaense type strain (HR(100)).</title>
        <authorList>
            <person name="Spring S."/>
            <person name="Nolan M."/>
            <person name="Lapidus A."/>
            <person name="Glavina Del Rio T."/>
            <person name="Copeland A."/>
            <person name="Tice H."/>
            <person name="Cheng J.F."/>
            <person name="Lucas S."/>
            <person name="Land M."/>
            <person name="Chen F."/>
            <person name="Bruce D."/>
            <person name="Goodwin L."/>
            <person name="Pitluck S."/>
            <person name="Ivanova N."/>
            <person name="Mavromatis K."/>
            <person name="Mikhailova N."/>
            <person name="Pati A."/>
            <person name="Chen A."/>
            <person name="Palaniappan K."/>
            <person name="Hauser L."/>
            <person name="Chang Y.J."/>
            <person name="Jeffries C.D."/>
            <person name="Munk C."/>
            <person name="Kiss H."/>
            <person name="Chain P."/>
            <person name="Han C."/>
            <person name="Brettin T."/>
            <person name="Detter J.C."/>
            <person name="Schuler E."/>
            <person name="Goker M."/>
            <person name="Rohde M."/>
            <person name="Bristow J."/>
            <person name="Eisen J.A."/>
            <person name="Markowitz V."/>
            <person name="Hugenholtz P."/>
            <person name="Kyrpides N.C."/>
            <person name="Klenk H.P."/>
        </authorList>
    </citation>
    <scope>NUCLEOTIDE SEQUENCE [LARGE SCALE GENOMIC DNA]</scope>
    <source>
        <strain evidence="10">ATCC 49802 / DSM 20745 / S 6022</strain>
    </source>
</reference>
<feature type="active site" description="Proton acceptor; specific for D-alanine" evidence="5">
    <location>
        <position position="47"/>
    </location>
</feature>
<evidence type="ECO:0000256" key="4">
    <source>
        <dbReference type="ARBA" id="ARBA00023235"/>
    </source>
</evidence>
<evidence type="ECO:0000313" key="10">
    <source>
        <dbReference type="Proteomes" id="UP000002027"/>
    </source>
</evidence>
<dbReference type="PROSITE" id="PS00395">
    <property type="entry name" value="ALANINE_RACEMASE"/>
    <property type="match status" value="1"/>
</dbReference>
<accession>D1C9J4</accession>
<feature type="binding site" evidence="5 7">
    <location>
        <position position="327"/>
    </location>
    <ligand>
        <name>substrate</name>
    </ligand>
</feature>
<dbReference type="InParanoid" id="D1C9J4"/>
<evidence type="ECO:0000256" key="5">
    <source>
        <dbReference type="HAMAP-Rule" id="MF_01201"/>
    </source>
</evidence>
<dbReference type="EMBL" id="CP001824">
    <property type="protein sequence ID" value="ACZ40487.1"/>
    <property type="molecule type" value="Genomic_DNA"/>
</dbReference>
<evidence type="ECO:0000256" key="2">
    <source>
        <dbReference type="ARBA" id="ARBA00001933"/>
    </source>
</evidence>
<keyword evidence="4 5" id="KW-0413">Isomerase</keyword>
<comment type="catalytic activity">
    <reaction evidence="1 5">
        <text>L-alanine = D-alanine</text>
        <dbReference type="Rhea" id="RHEA:20249"/>
        <dbReference type="ChEBI" id="CHEBI:57416"/>
        <dbReference type="ChEBI" id="CHEBI:57972"/>
        <dbReference type="EC" id="5.1.1.1"/>
    </reaction>
</comment>
<dbReference type="GO" id="GO:0008784">
    <property type="term" value="F:alanine racemase activity"/>
    <property type="evidence" value="ECO:0007669"/>
    <property type="project" value="UniProtKB-UniRule"/>
</dbReference>